<reference evidence="4" key="1">
    <citation type="journal article" date="2020" name="J Insects Food Feed">
        <title>The yellow mealworm (Tenebrio molitor) genome: a resource for the emerging insects as food and feed industry.</title>
        <authorList>
            <person name="Eriksson T."/>
            <person name="Andere A."/>
            <person name="Kelstrup H."/>
            <person name="Emery V."/>
            <person name="Picard C."/>
        </authorList>
    </citation>
    <scope>NUCLEOTIDE SEQUENCE</scope>
    <source>
        <strain evidence="4">Stoneville</strain>
        <tissue evidence="4">Whole head</tissue>
    </source>
</reference>
<reference evidence="4" key="2">
    <citation type="submission" date="2021-08" db="EMBL/GenBank/DDBJ databases">
        <authorList>
            <person name="Eriksson T."/>
        </authorList>
    </citation>
    <scope>NUCLEOTIDE SEQUENCE</scope>
    <source>
        <strain evidence="4">Stoneville</strain>
        <tissue evidence="4">Whole head</tissue>
    </source>
</reference>
<dbReference type="InterPro" id="IPR036397">
    <property type="entry name" value="RNaseH_sf"/>
</dbReference>
<gene>
    <name evidence="4" type="ORF">GEV33_010132</name>
</gene>
<comment type="similarity">
    <text evidence="1">Belongs to the CBF/MAK21 family.</text>
</comment>
<feature type="compositionally biased region" description="Acidic residues" evidence="2">
    <location>
        <begin position="267"/>
        <end position="277"/>
    </location>
</feature>
<dbReference type="InterPro" id="IPR040155">
    <property type="entry name" value="CEBPZ/Mak21-like"/>
</dbReference>
<evidence type="ECO:0000256" key="1">
    <source>
        <dbReference type="ARBA" id="ARBA00007797"/>
    </source>
</evidence>
<dbReference type="AlphaFoldDB" id="A0A8J6HFE3"/>
<dbReference type="PANTHER" id="PTHR12048:SF0">
    <property type="entry name" value="CCAAT_ENHANCER-BINDING PROTEIN ZETA"/>
    <property type="match status" value="1"/>
</dbReference>
<dbReference type="GO" id="GO:0003676">
    <property type="term" value="F:nucleic acid binding"/>
    <property type="evidence" value="ECO:0007669"/>
    <property type="project" value="InterPro"/>
</dbReference>
<organism evidence="4 5">
    <name type="scientific">Tenebrio molitor</name>
    <name type="common">Yellow mealworm beetle</name>
    <dbReference type="NCBI Taxonomy" id="7067"/>
    <lineage>
        <taxon>Eukaryota</taxon>
        <taxon>Metazoa</taxon>
        <taxon>Ecdysozoa</taxon>
        <taxon>Arthropoda</taxon>
        <taxon>Hexapoda</taxon>
        <taxon>Insecta</taxon>
        <taxon>Pterygota</taxon>
        <taxon>Neoptera</taxon>
        <taxon>Endopterygota</taxon>
        <taxon>Coleoptera</taxon>
        <taxon>Polyphaga</taxon>
        <taxon>Cucujiformia</taxon>
        <taxon>Tenebrionidae</taxon>
        <taxon>Tenebrio</taxon>
    </lineage>
</organism>
<evidence type="ECO:0000313" key="4">
    <source>
        <dbReference type="EMBL" id="KAH0812658.1"/>
    </source>
</evidence>
<feature type="compositionally biased region" description="Acidic residues" evidence="2">
    <location>
        <begin position="322"/>
        <end position="359"/>
    </location>
</feature>
<feature type="region of interest" description="Disordered" evidence="2">
    <location>
        <begin position="456"/>
        <end position="477"/>
    </location>
</feature>
<feature type="compositionally biased region" description="Basic and acidic residues" evidence="2">
    <location>
        <begin position="457"/>
        <end position="471"/>
    </location>
</feature>
<dbReference type="Gene3D" id="3.30.420.10">
    <property type="entry name" value="Ribonuclease H-like superfamily/Ribonuclease H"/>
    <property type="match status" value="1"/>
</dbReference>
<feature type="domain" description="CCAAT-binding factor" evidence="3">
    <location>
        <begin position="127"/>
        <end position="260"/>
    </location>
</feature>
<protein>
    <recommendedName>
        <fullName evidence="3">CCAAT-binding factor domain-containing protein</fullName>
    </recommendedName>
</protein>
<evidence type="ECO:0000256" key="2">
    <source>
        <dbReference type="SAM" id="MobiDB-lite"/>
    </source>
</evidence>
<name>A0A8J6HFE3_TENMO</name>
<accession>A0A8J6HFE3</accession>
<feature type="compositionally biased region" description="Basic and acidic residues" evidence="2">
    <location>
        <begin position="254"/>
        <end position="266"/>
    </location>
</feature>
<dbReference type="Pfam" id="PF03914">
    <property type="entry name" value="CBF"/>
    <property type="match status" value="1"/>
</dbReference>
<dbReference type="PANTHER" id="PTHR12048">
    <property type="entry name" value="CCAAT-BINDING FACTOR-RELATED"/>
    <property type="match status" value="1"/>
</dbReference>
<comment type="caution">
    <text evidence="4">The sequence shown here is derived from an EMBL/GenBank/DDBJ whole genome shotgun (WGS) entry which is preliminary data.</text>
</comment>
<evidence type="ECO:0000259" key="3">
    <source>
        <dbReference type="Pfam" id="PF03914"/>
    </source>
</evidence>
<proteinExistence type="inferred from homology"/>
<feature type="region of interest" description="Disordered" evidence="2">
    <location>
        <begin position="314"/>
        <end position="359"/>
    </location>
</feature>
<sequence>MRGNDSKHILEPHVVPFAPFIRNDFMLMHDNAGPHISQVVNEYLDTVEIHRIIWPARNPDLNPIEHVRDMLGRRVKARTPAPANLRDLRAAVIQEWAYPYAKLELEKISDHIDTIYRVVHVANFNISLHALSLLYQVSVHENTVSDRFYSALYKKLIDPKLLTTTHQAMLLSLIFKAILKDTEIVRIKVFVKRLLQLALFMQPSFACGVLYLISQLIGKRTNIQSLVLKQSVLKDLDDDNDEEERYYDVQNDETDTKQYKEKNLKTEDEDSDLESVQSDEFEEILDKMAGIPKENEDLDYLNEIGDTLKVKEKDKKRRNQVNDDDNESDFEDPSGENMSIEDEDFDDNLDEEDDLEMNDDDKMLLEDLDDDDEEEIVFDEEDKRKLKKMKSDDVTSIFAAAEEFASLLDDEGASKIAPGGSNQFSNKDNANIKQIAWEDKRNRWLKGYNKAIGKGRIKNDNFGKKRTDQNKFQKKKN</sequence>
<dbReference type="EMBL" id="JABDTM020025880">
    <property type="protein sequence ID" value="KAH0812658.1"/>
    <property type="molecule type" value="Genomic_DNA"/>
</dbReference>
<dbReference type="InterPro" id="IPR005612">
    <property type="entry name" value="CCAAT-binding_factor"/>
</dbReference>
<dbReference type="GO" id="GO:0005634">
    <property type="term" value="C:nucleus"/>
    <property type="evidence" value="ECO:0007669"/>
    <property type="project" value="TreeGrafter"/>
</dbReference>
<keyword evidence="5" id="KW-1185">Reference proteome</keyword>
<dbReference type="Proteomes" id="UP000719412">
    <property type="component" value="Unassembled WGS sequence"/>
</dbReference>
<evidence type="ECO:0000313" key="5">
    <source>
        <dbReference type="Proteomes" id="UP000719412"/>
    </source>
</evidence>
<feature type="region of interest" description="Disordered" evidence="2">
    <location>
        <begin position="245"/>
        <end position="277"/>
    </location>
</feature>